<dbReference type="KEGG" id="npz:ACX27_20320"/>
<name>A0A0M4TMJ3_9NOSO</name>
<evidence type="ECO:0000313" key="1">
    <source>
        <dbReference type="EMBL" id="ALF54649.1"/>
    </source>
</evidence>
<evidence type="ECO:0000313" key="2">
    <source>
        <dbReference type="Proteomes" id="UP000062645"/>
    </source>
</evidence>
<dbReference type="PATRIC" id="fig|224013.5.peg.4864"/>
<dbReference type="RefSeq" id="WP_062295194.1">
    <property type="nucleotide sequence ID" value="NZ_CP012036.1"/>
</dbReference>
<protein>
    <submittedName>
        <fullName evidence="1">Uncharacterized protein</fullName>
    </submittedName>
</protein>
<proteinExistence type="predicted"/>
<organism evidence="1 2">
    <name type="scientific">Nostoc piscinale CENA21</name>
    <dbReference type="NCBI Taxonomy" id="224013"/>
    <lineage>
        <taxon>Bacteria</taxon>
        <taxon>Bacillati</taxon>
        <taxon>Cyanobacteriota</taxon>
        <taxon>Cyanophyceae</taxon>
        <taxon>Nostocales</taxon>
        <taxon>Nostocaceae</taxon>
        <taxon>Nostoc</taxon>
    </lineage>
</organism>
<dbReference type="Proteomes" id="UP000062645">
    <property type="component" value="Chromosome"/>
</dbReference>
<gene>
    <name evidence="1" type="ORF">ACX27_20320</name>
</gene>
<dbReference type="AlphaFoldDB" id="A0A0M4TMJ3"/>
<dbReference type="EMBL" id="CP012036">
    <property type="protein sequence ID" value="ALF54649.1"/>
    <property type="molecule type" value="Genomic_DNA"/>
</dbReference>
<reference evidence="2" key="1">
    <citation type="submission" date="2015-07" db="EMBL/GenBank/DDBJ databases">
        <title>Genome Of Nitrogen-Fixing Cyanobacterium Nostoc piscinale CENA21 From Solimoes/Amazon River Floodplain Sediments And Comparative Genomics To Uncover Biosynthetic Natural Products Potential.</title>
        <authorList>
            <person name="Leao T.F."/>
            <person name="Leao P.N."/>
            <person name="Guimaraes P.I."/>
            <person name="de Melo A.G.C."/>
            <person name="Ramos R.T.J."/>
            <person name="Silva A."/>
            <person name="Fiore M.F."/>
            <person name="Schneider M.P.C."/>
        </authorList>
    </citation>
    <scope>NUCLEOTIDE SEQUENCE [LARGE SCALE GENOMIC DNA]</scope>
    <source>
        <strain evidence="2">CENA21</strain>
    </source>
</reference>
<accession>A0A0M4TMJ3</accession>
<reference evidence="1 2" key="2">
    <citation type="journal article" date="2016" name="Genome Announc.">
        <title>Draft Genome Sequence of the N2-Fixing Cyanobacterium Nostoc piscinale CENA21, Isolated from the Brazilian Amazon Floodplain.</title>
        <authorList>
            <person name="Leao T."/>
            <person name="Guimaraes P.I."/>
            <person name="de Melo A.G."/>
            <person name="Ramos R.T."/>
            <person name="Leao P.N."/>
            <person name="Silva A."/>
            <person name="Fiore M.F."/>
            <person name="Schneider M.P."/>
        </authorList>
    </citation>
    <scope>NUCLEOTIDE SEQUENCE [LARGE SCALE GENOMIC DNA]</scope>
    <source>
        <strain evidence="1 2">CENA21</strain>
    </source>
</reference>
<keyword evidence="2" id="KW-1185">Reference proteome</keyword>
<sequence>MINGQLIKLIYEIELQPGEKLNLPESVLENVAAGRWVITIQQKAEPPESILSHDAFLNGYAPEEEGLYDDYPSR</sequence>